<gene>
    <name evidence="1" type="ORF">MFLAVUS_000217</name>
</gene>
<accession>A0ABP9YJ37</accession>
<dbReference type="EMBL" id="BAABUK010000002">
    <property type="protein sequence ID" value="GAA5806869.1"/>
    <property type="molecule type" value="Genomic_DNA"/>
</dbReference>
<evidence type="ECO:0000313" key="1">
    <source>
        <dbReference type="EMBL" id="GAA5806869.1"/>
    </source>
</evidence>
<evidence type="ECO:0000313" key="2">
    <source>
        <dbReference type="Proteomes" id="UP001473302"/>
    </source>
</evidence>
<dbReference type="Proteomes" id="UP001473302">
    <property type="component" value="Unassembled WGS sequence"/>
</dbReference>
<proteinExistence type="predicted"/>
<comment type="caution">
    <text evidence="1">The sequence shown here is derived from an EMBL/GenBank/DDBJ whole genome shotgun (WGS) entry which is preliminary data.</text>
</comment>
<reference evidence="1 2" key="1">
    <citation type="submission" date="2024-04" db="EMBL/GenBank/DDBJ databases">
        <title>genome sequences of Mucor flavus KT1a and Helicostylum pulchrum KT1b strains isolated from the surface of a dry-aged beef.</title>
        <authorList>
            <person name="Toyotome T."/>
            <person name="Hosono M."/>
            <person name="Torimaru M."/>
            <person name="Fukuda K."/>
            <person name="Mikami N."/>
        </authorList>
    </citation>
    <scope>NUCLEOTIDE SEQUENCE [LARGE SCALE GENOMIC DNA]</scope>
    <source>
        <strain evidence="1 2">KT1a</strain>
    </source>
</reference>
<organism evidence="1 2">
    <name type="scientific">Mucor flavus</name>
    <dbReference type="NCBI Taxonomy" id="439312"/>
    <lineage>
        <taxon>Eukaryota</taxon>
        <taxon>Fungi</taxon>
        <taxon>Fungi incertae sedis</taxon>
        <taxon>Mucoromycota</taxon>
        <taxon>Mucoromycotina</taxon>
        <taxon>Mucoromycetes</taxon>
        <taxon>Mucorales</taxon>
        <taxon>Mucorineae</taxon>
        <taxon>Mucoraceae</taxon>
        <taxon>Mucor</taxon>
    </lineage>
</organism>
<keyword evidence="2" id="KW-1185">Reference proteome</keyword>
<name>A0ABP9YJ37_9FUNG</name>
<sequence length="224" mass="25347">MQPWADKSSGSHTNTLHYDKTLSHLNNNVHQQQSSSSSSGFRTARDTTVPSFDFETRENQGSSSSSNNYNFFTQQQQQHTMPLTDGAEVMSFLNSQSYSDQVYSDDLRPDSMSYISHRHQVDTQHGLAEKEKLSLLFGTEDIVEYLKNTTYTEDVYGIPVLGQLIKQAQEEIQQQPHKQVAIERLSMIRNHLVHKANGDFELAAQNAFGMSQGDWSSTFLDSSI</sequence>
<protein>
    <submittedName>
        <fullName evidence="1">Uncharacterized protein</fullName>
    </submittedName>
</protein>